<dbReference type="SUPFAM" id="SSF52540">
    <property type="entry name" value="P-loop containing nucleoside triphosphate hydrolases"/>
    <property type="match status" value="1"/>
</dbReference>
<dbReference type="CDD" id="cd00154">
    <property type="entry name" value="Rab"/>
    <property type="match status" value="1"/>
</dbReference>
<dbReference type="PANTHER" id="PTHR11889:SF31">
    <property type="entry name" value="PROTEIN HEDGEHOG"/>
    <property type="match status" value="1"/>
</dbReference>
<dbReference type="Pfam" id="PF01079">
    <property type="entry name" value="Hint"/>
    <property type="match status" value="1"/>
</dbReference>
<protein>
    <recommendedName>
        <fullName evidence="4">Hint domain-containing protein</fullName>
    </recommendedName>
</protein>
<accession>A0A6B2L6G0</accession>
<dbReference type="GO" id="GO:0005525">
    <property type="term" value="F:GTP binding"/>
    <property type="evidence" value="ECO:0007669"/>
    <property type="project" value="InterPro"/>
</dbReference>
<evidence type="ECO:0000259" key="2">
    <source>
        <dbReference type="SMART" id="SM00306"/>
    </source>
</evidence>
<dbReference type="Pfam" id="PF00071">
    <property type="entry name" value="Ras"/>
    <property type="match status" value="1"/>
</dbReference>
<dbReference type="InterPro" id="IPR003587">
    <property type="entry name" value="Hint_dom_N"/>
</dbReference>
<dbReference type="PANTHER" id="PTHR11889">
    <property type="entry name" value="HEDGEHOG"/>
    <property type="match status" value="1"/>
</dbReference>
<dbReference type="PROSITE" id="PS51419">
    <property type="entry name" value="RAB"/>
    <property type="match status" value="1"/>
</dbReference>
<dbReference type="SMART" id="SM00305">
    <property type="entry name" value="HintC"/>
    <property type="match status" value="1"/>
</dbReference>
<dbReference type="InterPro" id="IPR005225">
    <property type="entry name" value="Small_GTP-bd"/>
</dbReference>
<feature type="domain" description="Hint" evidence="2">
    <location>
        <begin position="183"/>
        <end position="291"/>
    </location>
</feature>
<dbReference type="InterPro" id="IPR001767">
    <property type="entry name" value="Hedgehog_Hint"/>
</dbReference>
<dbReference type="GO" id="GO:0016540">
    <property type="term" value="P:protein autoprocessing"/>
    <property type="evidence" value="ECO:0007669"/>
    <property type="project" value="InterPro"/>
</dbReference>
<dbReference type="InterPro" id="IPR003586">
    <property type="entry name" value="Hint_dom_C"/>
</dbReference>
<proteinExistence type="predicted"/>
<dbReference type="Gene3D" id="2.170.16.10">
    <property type="entry name" value="Hedgehog/Intein (Hint) domain"/>
    <property type="match status" value="1"/>
</dbReference>
<dbReference type="InterPro" id="IPR001806">
    <property type="entry name" value="Small_GTPase"/>
</dbReference>
<dbReference type="CDD" id="cd00081">
    <property type="entry name" value="Hint"/>
    <property type="match status" value="1"/>
</dbReference>
<dbReference type="Gene3D" id="3.40.50.300">
    <property type="entry name" value="P-loop containing nucleotide triphosphate hydrolases"/>
    <property type="match status" value="1"/>
</dbReference>
<name>A0A6B2L6G0_9EUKA</name>
<dbReference type="InterPro" id="IPR036844">
    <property type="entry name" value="Hint_dom_sf"/>
</dbReference>
<dbReference type="SMART" id="SM00174">
    <property type="entry name" value="RHO"/>
    <property type="match status" value="1"/>
</dbReference>
<dbReference type="GO" id="GO:0016539">
    <property type="term" value="P:intein-mediated protein splicing"/>
    <property type="evidence" value="ECO:0007669"/>
    <property type="project" value="InterPro"/>
</dbReference>
<dbReference type="EMBL" id="GIBP01003585">
    <property type="protein sequence ID" value="NDV32554.1"/>
    <property type="molecule type" value="Transcribed_RNA"/>
</dbReference>
<dbReference type="InterPro" id="IPR050387">
    <property type="entry name" value="Hedgehog_Signaling"/>
</dbReference>
<dbReference type="NCBIfam" id="TIGR00231">
    <property type="entry name" value="small_GTP"/>
    <property type="match status" value="1"/>
</dbReference>
<dbReference type="PROSITE" id="PS50817">
    <property type="entry name" value="INTEIN_N_TER"/>
    <property type="match status" value="1"/>
</dbReference>
<dbReference type="SUPFAM" id="SSF51294">
    <property type="entry name" value="Hedgehog/intein (Hint) domain"/>
    <property type="match status" value="1"/>
</dbReference>
<feature type="domain" description="Hint" evidence="1">
    <location>
        <begin position="292"/>
        <end position="337"/>
    </location>
</feature>
<dbReference type="SMART" id="SM00173">
    <property type="entry name" value="RAS"/>
    <property type="match status" value="1"/>
</dbReference>
<dbReference type="GO" id="GO:0003924">
    <property type="term" value="F:GTPase activity"/>
    <property type="evidence" value="ECO:0007669"/>
    <property type="project" value="InterPro"/>
</dbReference>
<dbReference type="InterPro" id="IPR027417">
    <property type="entry name" value="P-loop_NTPase"/>
</dbReference>
<sequence>MLFLGDSATGKTSFLQRIRGQAFTVNTEVTLGVDWFFLSKYIGSKAVHLQISDSAGQDKVRTVTRAQMHETMCFMLFCDVTNPDSLASLNSFFEEIENKGPENRVVVVIGNKADQPAIVTEEQIKDFSSMRNCEYFIVSCKNDDGAKLFEPVRRIVEVYEDKYTLPRRASIVSKPVLKEKEEAACFPGDSLVLLENGSRIAISSLEIGDKVCSFNLLQEEVQYSEVYTYGHRNQSILAPFIKIQYQTESLKGSSYLSPQHLIFTLTKLHPFLLNSKPAKHAQKGDIIIKNNGKDIQLATITSVSRETKKGIFNPITTLGTILVDDILASCYCSVPHDVAHLLFSPLRSLHSEQSKAHFARVEGIYWDLIEQLSKIYF</sequence>
<reference evidence="3" key="1">
    <citation type="journal article" date="2020" name="J. Eukaryot. Microbiol.">
        <title>De novo Sequencing, Assembly and Annotation of the Transcriptome for the Free-Living Testate Amoeba Arcella intermedia.</title>
        <authorList>
            <person name="Ribeiro G.M."/>
            <person name="Porfirio-Sousa A.L."/>
            <person name="Maurer-Alcala X.X."/>
            <person name="Katz L.A."/>
            <person name="Lahr D.J.G."/>
        </authorList>
    </citation>
    <scope>NUCLEOTIDE SEQUENCE</scope>
</reference>
<evidence type="ECO:0000259" key="1">
    <source>
        <dbReference type="SMART" id="SM00305"/>
    </source>
</evidence>
<evidence type="ECO:0008006" key="4">
    <source>
        <dbReference type="Google" id="ProtNLM"/>
    </source>
</evidence>
<organism evidence="3">
    <name type="scientific">Arcella intermedia</name>
    <dbReference type="NCBI Taxonomy" id="1963864"/>
    <lineage>
        <taxon>Eukaryota</taxon>
        <taxon>Amoebozoa</taxon>
        <taxon>Tubulinea</taxon>
        <taxon>Elardia</taxon>
        <taxon>Arcellinida</taxon>
        <taxon>Sphaerothecina</taxon>
        <taxon>Arcellidae</taxon>
        <taxon>Arcella</taxon>
    </lineage>
</organism>
<dbReference type="SMART" id="SM00175">
    <property type="entry name" value="RAB"/>
    <property type="match status" value="1"/>
</dbReference>
<dbReference type="InterPro" id="IPR006141">
    <property type="entry name" value="Intein_N"/>
</dbReference>
<dbReference type="AlphaFoldDB" id="A0A6B2L6G0"/>
<dbReference type="SMART" id="SM00306">
    <property type="entry name" value="HintN"/>
    <property type="match status" value="1"/>
</dbReference>
<evidence type="ECO:0000313" key="3">
    <source>
        <dbReference type="EMBL" id="NDV32554.1"/>
    </source>
</evidence>